<dbReference type="CDD" id="cd05233">
    <property type="entry name" value="SDR_c"/>
    <property type="match status" value="1"/>
</dbReference>
<evidence type="ECO:0000256" key="3">
    <source>
        <dbReference type="RuleBase" id="RU000363"/>
    </source>
</evidence>
<evidence type="ECO:0000256" key="1">
    <source>
        <dbReference type="ARBA" id="ARBA00006484"/>
    </source>
</evidence>
<evidence type="ECO:0000259" key="4">
    <source>
        <dbReference type="SMART" id="SM00822"/>
    </source>
</evidence>
<dbReference type="SMART" id="SM00822">
    <property type="entry name" value="PKS_KR"/>
    <property type="match status" value="1"/>
</dbReference>
<feature type="domain" description="Ketoreductase" evidence="4">
    <location>
        <begin position="7"/>
        <end position="199"/>
    </location>
</feature>
<name>A0ABV5WIQ8_9BACI</name>
<organism evidence="5 6">
    <name type="scientific">Ectobacillus funiculus</name>
    <dbReference type="NCBI Taxonomy" id="137993"/>
    <lineage>
        <taxon>Bacteria</taxon>
        <taxon>Bacillati</taxon>
        <taxon>Bacillota</taxon>
        <taxon>Bacilli</taxon>
        <taxon>Bacillales</taxon>
        <taxon>Bacillaceae</taxon>
        <taxon>Ectobacillus</taxon>
    </lineage>
</organism>
<dbReference type="EMBL" id="JBHMAF010000108">
    <property type="protein sequence ID" value="MFB9760088.1"/>
    <property type="molecule type" value="Genomic_DNA"/>
</dbReference>
<keyword evidence="6" id="KW-1185">Reference proteome</keyword>
<dbReference type="PANTHER" id="PTHR44196:SF1">
    <property type="entry name" value="DEHYDROGENASE_REDUCTASE SDR FAMILY MEMBER 7B"/>
    <property type="match status" value="1"/>
</dbReference>
<comment type="caution">
    <text evidence="5">The sequence shown here is derived from an EMBL/GenBank/DDBJ whole genome shotgun (WGS) entry which is preliminary data.</text>
</comment>
<evidence type="ECO:0000313" key="5">
    <source>
        <dbReference type="EMBL" id="MFB9760088.1"/>
    </source>
</evidence>
<dbReference type="SUPFAM" id="SSF51735">
    <property type="entry name" value="NAD(P)-binding Rossmann-fold domains"/>
    <property type="match status" value="1"/>
</dbReference>
<dbReference type="InterPro" id="IPR036291">
    <property type="entry name" value="NAD(P)-bd_dom_sf"/>
</dbReference>
<dbReference type="PROSITE" id="PS00061">
    <property type="entry name" value="ADH_SHORT"/>
    <property type="match status" value="1"/>
</dbReference>
<sequence length="232" mass="25104">MEHVKGKVVIISGAGSGLGKETALAFAKAGANLVICGRNYAKLEQVESLITSQYNVAVLPIRADVSSESDVKMLVQAALAKFQKINVLINNAAVFQQYPLIDSPLDSWEYQIHNNATSVFLMMRECIPIMRNQKSGHIINITSGLVREGAAGFGAYAASKAAIEALTYSVQDEEHKNGIHVHVFNPGVMKTNLANIGDDPANVAPYVVALAEVHSTGERRVIQLEDFQLARD</sequence>
<accession>A0ABV5WIQ8</accession>
<gene>
    <name evidence="5" type="ORF">ACFFMS_17110</name>
</gene>
<dbReference type="PRINTS" id="PR00081">
    <property type="entry name" value="GDHRDH"/>
</dbReference>
<dbReference type="InterPro" id="IPR057326">
    <property type="entry name" value="KR_dom"/>
</dbReference>
<dbReference type="EC" id="1.-.-.-" evidence="5"/>
<evidence type="ECO:0000313" key="6">
    <source>
        <dbReference type="Proteomes" id="UP001589609"/>
    </source>
</evidence>
<protein>
    <submittedName>
        <fullName evidence="5">SDR family oxidoreductase</fullName>
        <ecNumber evidence="5">1.-.-.-</ecNumber>
    </submittedName>
</protein>
<dbReference type="Gene3D" id="3.40.50.720">
    <property type="entry name" value="NAD(P)-binding Rossmann-like Domain"/>
    <property type="match status" value="1"/>
</dbReference>
<dbReference type="PRINTS" id="PR00080">
    <property type="entry name" value="SDRFAMILY"/>
</dbReference>
<dbReference type="InterPro" id="IPR020904">
    <property type="entry name" value="Sc_DH/Rdtase_CS"/>
</dbReference>
<dbReference type="RefSeq" id="WP_379950419.1">
    <property type="nucleotide sequence ID" value="NZ_JBHMAF010000108.1"/>
</dbReference>
<keyword evidence="2 5" id="KW-0560">Oxidoreductase</keyword>
<dbReference type="PANTHER" id="PTHR44196">
    <property type="entry name" value="DEHYDROGENASE/REDUCTASE SDR FAMILY MEMBER 7B"/>
    <property type="match status" value="1"/>
</dbReference>
<dbReference type="InterPro" id="IPR002347">
    <property type="entry name" value="SDR_fam"/>
</dbReference>
<dbReference type="Proteomes" id="UP001589609">
    <property type="component" value="Unassembled WGS sequence"/>
</dbReference>
<dbReference type="GO" id="GO:0016491">
    <property type="term" value="F:oxidoreductase activity"/>
    <property type="evidence" value="ECO:0007669"/>
    <property type="project" value="UniProtKB-KW"/>
</dbReference>
<reference evidence="5 6" key="1">
    <citation type="submission" date="2024-09" db="EMBL/GenBank/DDBJ databases">
        <authorList>
            <person name="Sun Q."/>
            <person name="Mori K."/>
        </authorList>
    </citation>
    <scope>NUCLEOTIDE SEQUENCE [LARGE SCALE GENOMIC DNA]</scope>
    <source>
        <strain evidence="5 6">JCM 11201</strain>
    </source>
</reference>
<evidence type="ECO:0000256" key="2">
    <source>
        <dbReference type="ARBA" id="ARBA00023002"/>
    </source>
</evidence>
<dbReference type="Pfam" id="PF00106">
    <property type="entry name" value="adh_short"/>
    <property type="match status" value="1"/>
</dbReference>
<comment type="similarity">
    <text evidence="1 3">Belongs to the short-chain dehydrogenases/reductases (SDR) family.</text>
</comment>
<proteinExistence type="inferred from homology"/>